<dbReference type="EMBL" id="VHLG01000002">
    <property type="protein sequence ID" value="TPW32421.1"/>
    <property type="molecule type" value="Genomic_DNA"/>
</dbReference>
<organism evidence="2 3">
    <name type="scientific">Martelella alba</name>
    <dbReference type="NCBI Taxonomy" id="2590451"/>
    <lineage>
        <taxon>Bacteria</taxon>
        <taxon>Pseudomonadati</taxon>
        <taxon>Pseudomonadota</taxon>
        <taxon>Alphaproteobacteria</taxon>
        <taxon>Hyphomicrobiales</taxon>
        <taxon>Aurantimonadaceae</taxon>
        <taxon>Martelella</taxon>
    </lineage>
</organism>
<evidence type="ECO:0000313" key="3">
    <source>
        <dbReference type="Proteomes" id="UP000318801"/>
    </source>
</evidence>
<sequence length="85" mass="8914">MKSAMLGIVLFAASITSFAAAESAQLSSGTGLNSVEAGDDLLAVTCLRKDEEVSGRNKICYYDCLGSRTAVTIKSTQPCPLTIDH</sequence>
<gene>
    <name evidence="2" type="ORF">FJU08_05335</name>
</gene>
<comment type="caution">
    <text evidence="2">The sequence shown here is derived from an EMBL/GenBank/DDBJ whole genome shotgun (WGS) entry which is preliminary data.</text>
</comment>
<proteinExistence type="predicted"/>
<dbReference type="Proteomes" id="UP000318801">
    <property type="component" value="Unassembled WGS sequence"/>
</dbReference>
<dbReference type="RefSeq" id="WP_141147931.1">
    <property type="nucleotide sequence ID" value="NZ_VHLG01000002.1"/>
</dbReference>
<keyword evidence="3" id="KW-1185">Reference proteome</keyword>
<keyword evidence="1" id="KW-0732">Signal</keyword>
<dbReference type="OrthoDB" id="8456858at2"/>
<feature type="signal peptide" evidence="1">
    <location>
        <begin position="1"/>
        <end position="19"/>
    </location>
</feature>
<evidence type="ECO:0000256" key="1">
    <source>
        <dbReference type="SAM" id="SignalP"/>
    </source>
</evidence>
<reference evidence="2 3" key="1">
    <citation type="submission" date="2019-06" db="EMBL/GenBank/DDBJ databases">
        <authorList>
            <person name="Li M."/>
        </authorList>
    </citation>
    <scope>NUCLEOTIDE SEQUENCE [LARGE SCALE GENOMIC DNA]</scope>
    <source>
        <strain evidence="2 3">BGMRC2036</strain>
    </source>
</reference>
<protein>
    <submittedName>
        <fullName evidence="2">Uncharacterized protein</fullName>
    </submittedName>
</protein>
<feature type="chain" id="PRO_5021508611" evidence="1">
    <location>
        <begin position="20"/>
        <end position="85"/>
    </location>
</feature>
<accession>A0A506UGA4</accession>
<dbReference type="AlphaFoldDB" id="A0A506UGA4"/>
<evidence type="ECO:0000313" key="2">
    <source>
        <dbReference type="EMBL" id="TPW32421.1"/>
    </source>
</evidence>
<name>A0A506UGA4_9HYPH</name>